<organism evidence="1">
    <name type="scientific">Klebsiella pneumoniae</name>
    <dbReference type="NCBI Taxonomy" id="573"/>
    <lineage>
        <taxon>Bacteria</taxon>
        <taxon>Pseudomonadati</taxon>
        <taxon>Pseudomonadota</taxon>
        <taxon>Gammaproteobacteria</taxon>
        <taxon>Enterobacterales</taxon>
        <taxon>Enterobacteriaceae</taxon>
        <taxon>Klebsiella/Raoultella group</taxon>
        <taxon>Klebsiella</taxon>
        <taxon>Klebsiella pneumoniae complex</taxon>
    </lineage>
</organism>
<gene>
    <name evidence="1" type="ORF">SAMEA4873563_04838</name>
</gene>
<evidence type="ECO:0000313" key="1">
    <source>
        <dbReference type="EMBL" id="VGM56417.1"/>
    </source>
</evidence>
<accession>A0A486VZD1</accession>
<reference evidence="1" key="1">
    <citation type="submission" date="2019-03" db="EMBL/GenBank/DDBJ databases">
        <authorList>
            <consortium name="Pathogen Informatics"/>
        </authorList>
    </citation>
    <scope>NUCLEOTIDE SEQUENCE</scope>
    <source>
        <strain evidence="1">5012STDY7626362</strain>
    </source>
</reference>
<proteinExistence type="predicted"/>
<sequence>MLLRKLTWPLLRMLLRQLCRRTVTRLLDYCRHAGWPDKEIQNVRRALIVLFRILLRLLRVRLIKRNRTASFSPDNTAS</sequence>
<name>A0A486VZD1_KLEPN</name>
<dbReference type="AlphaFoldDB" id="A0A486VZD1"/>
<protein>
    <submittedName>
        <fullName evidence="1">Uncharacterized protein</fullName>
    </submittedName>
</protein>
<dbReference type="EMBL" id="CAAHDH010000009">
    <property type="protein sequence ID" value="VGM56417.1"/>
    <property type="molecule type" value="Genomic_DNA"/>
</dbReference>